<dbReference type="EMBL" id="BSDT01000001">
    <property type="protein sequence ID" value="GLI44896.1"/>
    <property type="molecule type" value="Genomic_DNA"/>
</dbReference>
<protein>
    <submittedName>
        <fullName evidence="2">Uncharacterized protein</fullName>
    </submittedName>
</protein>
<proteinExistence type="predicted"/>
<sequence length="85" mass="8951">MPLRPSPPMKTTLTRFSDCSAVSAIFALTDPSLTAAPPTAVGAAIRAGLGNLQMPLDDSYNDPGWGGGHALRPKFPENRTRTSNV</sequence>
<feature type="compositionally biased region" description="Basic and acidic residues" evidence="1">
    <location>
        <begin position="74"/>
        <end position="85"/>
    </location>
</feature>
<evidence type="ECO:0000256" key="1">
    <source>
        <dbReference type="SAM" id="MobiDB-lite"/>
    </source>
</evidence>
<organism evidence="2 3">
    <name type="scientific">Glycomyces algeriensis</name>
    <dbReference type="NCBI Taxonomy" id="256037"/>
    <lineage>
        <taxon>Bacteria</taxon>
        <taxon>Bacillati</taxon>
        <taxon>Actinomycetota</taxon>
        <taxon>Actinomycetes</taxon>
        <taxon>Glycomycetales</taxon>
        <taxon>Glycomycetaceae</taxon>
        <taxon>Glycomyces</taxon>
    </lineage>
</organism>
<gene>
    <name evidence="2" type="ORF">GALLR39Z86_47460</name>
</gene>
<keyword evidence="3" id="KW-1185">Reference proteome</keyword>
<feature type="region of interest" description="Disordered" evidence="1">
    <location>
        <begin position="63"/>
        <end position="85"/>
    </location>
</feature>
<name>A0A9W6LJN9_9ACTN</name>
<reference evidence="2" key="1">
    <citation type="submission" date="2022-12" db="EMBL/GenBank/DDBJ databases">
        <title>Reference genome sequencing for broad-spectrum identification of bacterial and archaeal isolates by mass spectrometry.</title>
        <authorList>
            <person name="Sekiguchi Y."/>
            <person name="Tourlousse D.M."/>
        </authorList>
    </citation>
    <scope>NUCLEOTIDE SEQUENCE</scope>
    <source>
        <strain evidence="2">LLR39Z86</strain>
    </source>
</reference>
<accession>A0A9W6LJN9</accession>
<evidence type="ECO:0000313" key="2">
    <source>
        <dbReference type="EMBL" id="GLI44896.1"/>
    </source>
</evidence>
<dbReference type="AlphaFoldDB" id="A0A9W6LJN9"/>
<evidence type="ECO:0000313" key="3">
    <source>
        <dbReference type="Proteomes" id="UP001144313"/>
    </source>
</evidence>
<dbReference type="Proteomes" id="UP001144313">
    <property type="component" value="Unassembled WGS sequence"/>
</dbReference>
<comment type="caution">
    <text evidence="2">The sequence shown here is derived from an EMBL/GenBank/DDBJ whole genome shotgun (WGS) entry which is preliminary data.</text>
</comment>